<organism evidence="8 9">
    <name type="scientific">Staurois parvus</name>
    <dbReference type="NCBI Taxonomy" id="386267"/>
    <lineage>
        <taxon>Eukaryota</taxon>
        <taxon>Metazoa</taxon>
        <taxon>Chordata</taxon>
        <taxon>Craniata</taxon>
        <taxon>Vertebrata</taxon>
        <taxon>Euteleostomi</taxon>
        <taxon>Amphibia</taxon>
        <taxon>Batrachia</taxon>
        <taxon>Anura</taxon>
        <taxon>Neobatrachia</taxon>
        <taxon>Ranoidea</taxon>
        <taxon>Ranidae</taxon>
        <taxon>Staurois</taxon>
    </lineage>
</organism>
<dbReference type="InterPro" id="IPR036236">
    <property type="entry name" value="Znf_C2H2_sf"/>
</dbReference>
<keyword evidence="1" id="KW-0479">Metal-binding</keyword>
<evidence type="ECO:0000313" key="8">
    <source>
        <dbReference type="EMBL" id="CAI9555066.1"/>
    </source>
</evidence>
<accession>A0ABN9C5Y8</accession>
<dbReference type="SMART" id="SM00355">
    <property type="entry name" value="ZnF_C2H2"/>
    <property type="match status" value="8"/>
</dbReference>
<proteinExistence type="predicted"/>
<feature type="region of interest" description="Disordered" evidence="6">
    <location>
        <begin position="1"/>
        <end position="22"/>
    </location>
</feature>
<feature type="domain" description="C2H2-type" evidence="7">
    <location>
        <begin position="434"/>
        <end position="461"/>
    </location>
</feature>
<evidence type="ECO:0000259" key="7">
    <source>
        <dbReference type="PROSITE" id="PS50157"/>
    </source>
</evidence>
<feature type="domain" description="C2H2-type" evidence="7">
    <location>
        <begin position="378"/>
        <end position="405"/>
    </location>
</feature>
<evidence type="ECO:0000256" key="3">
    <source>
        <dbReference type="ARBA" id="ARBA00022771"/>
    </source>
</evidence>
<dbReference type="PANTHER" id="PTHR23235">
    <property type="entry name" value="KRUEPPEL-LIKE TRANSCRIPTION FACTOR"/>
    <property type="match status" value="1"/>
</dbReference>
<name>A0ABN9C5Y8_9NEOB</name>
<evidence type="ECO:0000256" key="6">
    <source>
        <dbReference type="SAM" id="MobiDB-lite"/>
    </source>
</evidence>
<protein>
    <recommendedName>
        <fullName evidence="7">C2H2-type domain-containing protein</fullName>
    </recommendedName>
</protein>
<dbReference type="Proteomes" id="UP001162483">
    <property type="component" value="Unassembled WGS sequence"/>
</dbReference>
<keyword evidence="4" id="KW-0862">Zinc</keyword>
<dbReference type="InterPro" id="IPR013087">
    <property type="entry name" value="Znf_C2H2_type"/>
</dbReference>
<evidence type="ECO:0000256" key="5">
    <source>
        <dbReference type="PROSITE-ProRule" id="PRU00042"/>
    </source>
</evidence>
<feature type="domain" description="C2H2-type" evidence="7">
    <location>
        <begin position="574"/>
        <end position="600"/>
    </location>
</feature>
<comment type="caution">
    <text evidence="8">The sequence shown here is derived from an EMBL/GenBank/DDBJ whole genome shotgun (WGS) entry which is preliminary data.</text>
</comment>
<reference evidence="8" key="1">
    <citation type="submission" date="2023-05" db="EMBL/GenBank/DDBJ databases">
        <authorList>
            <person name="Stuckert A."/>
        </authorList>
    </citation>
    <scope>NUCLEOTIDE SEQUENCE</scope>
</reference>
<dbReference type="Pfam" id="PF00096">
    <property type="entry name" value="zf-C2H2"/>
    <property type="match status" value="8"/>
</dbReference>
<feature type="compositionally biased region" description="Basic and acidic residues" evidence="6">
    <location>
        <begin position="1"/>
        <end position="12"/>
    </location>
</feature>
<keyword evidence="2" id="KW-0677">Repeat</keyword>
<keyword evidence="3 5" id="KW-0863">Zinc-finger</keyword>
<feature type="domain" description="C2H2-type" evidence="7">
    <location>
        <begin position="490"/>
        <end position="517"/>
    </location>
</feature>
<dbReference type="EMBL" id="CATNWA010007899">
    <property type="protein sequence ID" value="CAI9555066.1"/>
    <property type="molecule type" value="Genomic_DNA"/>
</dbReference>
<gene>
    <name evidence="8" type="ORF">SPARVUS_LOCUS4318705</name>
</gene>
<dbReference type="PROSITE" id="PS00028">
    <property type="entry name" value="ZINC_FINGER_C2H2_1"/>
    <property type="match status" value="8"/>
</dbReference>
<evidence type="ECO:0000256" key="1">
    <source>
        <dbReference type="ARBA" id="ARBA00022723"/>
    </source>
</evidence>
<dbReference type="SUPFAM" id="SSF57667">
    <property type="entry name" value="beta-beta-alpha zinc fingers"/>
    <property type="match status" value="4"/>
</dbReference>
<keyword evidence="9" id="KW-1185">Reference proteome</keyword>
<feature type="domain" description="C2H2-type" evidence="7">
    <location>
        <begin position="406"/>
        <end position="433"/>
    </location>
</feature>
<feature type="domain" description="C2H2-type" evidence="7">
    <location>
        <begin position="546"/>
        <end position="573"/>
    </location>
</feature>
<dbReference type="Gene3D" id="3.30.160.60">
    <property type="entry name" value="Classic Zinc Finger"/>
    <property type="match status" value="8"/>
</dbReference>
<evidence type="ECO:0000256" key="4">
    <source>
        <dbReference type="ARBA" id="ARBA00022833"/>
    </source>
</evidence>
<evidence type="ECO:0000256" key="2">
    <source>
        <dbReference type="ARBA" id="ARBA00022737"/>
    </source>
</evidence>
<dbReference type="PANTHER" id="PTHR23235:SF120">
    <property type="entry name" value="KRUPPEL-LIKE FACTOR 15"/>
    <property type="match status" value="1"/>
</dbReference>
<feature type="domain" description="C2H2-type" evidence="7">
    <location>
        <begin position="518"/>
        <end position="545"/>
    </location>
</feature>
<evidence type="ECO:0000313" key="9">
    <source>
        <dbReference type="Proteomes" id="UP001162483"/>
    </source>
</evidence>
<sequence length="600" mass="69061">MAQLHLKGDLENGTKPSSNENVSLRARRQYNFRDRVAVEYTMFYDDVEEVRELKPQKRLQRKSRFGKIVYAPKFNTEELHISLSTPKESTLEEGHFKGLPEHITKTSPKDNRSLAPQRQYNFRDRAAVEYTMFCDDEEKVKELKPRTNLQKKPSYCNIIDAPKSNLEELLTSLKPRAFIGQEIHLTGDLENSTETSSSGNGSLPLNRRYNFRDRLAVEHTMSYDDKDEVRKLKPHKSLQKKSSYGKVRCSKIQPCTLSYEDEVRELKPQKSLRRKSSRDKIVDAPRFKKEKLHTSFLTPEILTGKQVHFTGDLENSTKTSSDKNGCLSPNRQYNFRDRGAVAYSMFYDDEAEVRELKPHKSLQKSSSYEKIQPKCGRYSCTECGKSYSQKQTLVKHQMVHTGISIYVCSKCDKCFTQRCSLKRHERAHAVERPCICSYCGKGFTESGSLLKHQRIHTGLKPFSCSECGKTFSISTYLIVHLRTHTGEKPYVCGDCGKSFTQSSSLITHQRTHTGIKPYACIECGKGFSTSSHLITHQRTHTGERPYPCGECGMAFKHSTHLVLHKRKHTGERPYKCTKCPRAFAQRPQLLKHQQKRHAYE</sequence>
<dbReference type="PROSITE" id="PS50157">
    <property type="entry name" value="ZINC_FINGER_C2H2_2"/>
    <property type="match status" value="8"/>
</dbReference>
<feature type="domain" description="C2H2-type" evidence="7">
    <location>
        <begin position="462"/>
        <end position="489"/>
    </location>
</feature>